<organism evidence="9 10">
    <name type="scientific">Glarea lozoyensis (strain ATCC 20868 / MF5171)</name>
    <dbReference type="NCBI Taxonomy" id="1116229"/>
    <lineage>
        <taxon>Eukaryota</taxon>
        <taxon>Fungi</taxon>
        <taxon>Dikarya</taxon>
        <taxon>Ascomycota</taxon>
        <taxon>Pezizomycotina</taxon>
        <taxon>Leotiomycetes</taxon>
        <taxon>Helotiales</taxon>
        <taxon>Helotiaceae</taxon>
        <taxon>Glarea</taxon>
    </lineage>
</organism>
<evidence type="ECO:0000256" key="4">
    <source>
        <dbReference type="ARBA" id="ARBA00022692"/>
    </source>
</evidence>
<dbReference type="Proteomes" id="UP000016922">
    <property type="component" value="Unassembled WGS sequence"/>
</dbReference>
<dbReference type="GO" id="GO:0006629">
    <property type="term" value="P:lipid metabolic process"/>
    <property type="evidence" value="ECO:0007669"/>
    <property type="project" value="InterPro"/>
</dbReference>
<comment type="subcellular location">
    <subcellularLocation>
        <location evidence="1">Membrane</location>
        <topology evidence="1">Multi-pass membrane protein</topology>
    </subcellularLocation>
</comment>
<dbReference type="AlphaFoldDB" id="S3CSS4"/>
<evidence type="ECO:0000259" key="8">
    <source>
        <dbReference type="Pfam" id="PF13813"/>
    </source>
</evidence>
<gene>
    <name evidence="9" type="ORF">GLAREA_04925</name>
</gene>
<evidence type="ECO:0000313" key="10">
    <source>
        <dbReference type="Proteomes" id="UP000016922"/>
    </source>
</evidence>
<evidence type="ECO:0000256" key="1">
    <source>
        <dbReference type="ARBA" id="ARBA00004141"/>
    </source>
</evidence>
<keyword evidence="6 7" id="KW-0472">Membrane</keyword>
<evidence type="ECO:0000256" key="3">
    <source>
        <dbReference type="ARBA" id="ARBA00022679"/>
    </source>
</evidence>
<evidence type="ECO:0000313" key="9">
    <source>
        <dbReference type="EMBL" id="EPE28134.1"/>
    </source>
</evidence>
<keyword evidence="4 7" id="KW-0812">Transmembrane</keyword>
<feature type="transmembrane region" description="Helical" evidence="7">
    <location>
        <begin position="429"/>
        <end position="451"/>
    </location>
</feature>
<dbReference type="GeneID" id="19463980"/>
<feature type="transmembrane region" description="Helical" evidence="7">
    <location>
        <begin position="312"/>
        <end position="337"/>
    </location>
</feature>
<feature type="transmembrane region" description="Helical" evidence="7">
    <location>
        <begin position="96"/>
        <end position="118"/>
    </location>
</feature>
<feature type="transmembrane region" description="Helical" evidence="7">
    <location>
        <begin position="463"/>
        <end position="485"/>
    </location>
</feature>
<keyword evidence="3" id="KW-0808">Transferase</keyword>
<protein>
    <recommendedName>
        <fullName evidence="8">Wax synthase domain-containing protein</fullName>
    </recommendedName>
</protein>
<feature type="transmembrane region" description="Helical" evidence="7">
    <location>
        <begin position="343"/>
        <end position="365"/>
    </location>
</feature>
<dbReference type="RefSeq" id="XP_008085493.1">
    <property type="nucleotide sequence ID" value="XM_008087302.1"/>
</dbReference>
<accession>S3CSS4</accession>
<dbReference type="HOGENOM" id="CLU_021051_1_1_1"/>
<keyword evidence="5 7" id="KW-1133">Transmembrane helix</keyword>
<dbReference type="EMBL" id="KE145369">
    <property type="protein sequence ID" value="EPE28134.1"/>
    <property type="molecule type" value="Genomic_DNA"/>
</dbReference>
<comment type="similarity">
    <text evidence="2">Belongs to the wax synthase family.</text>
</comment>
<dbReference type="OMA" id="WHQTFRF"/>
<evidence type="ECO:0000256" key="6">
    <source>
        <dbReference type="ARBA" id="ARBA00023136"/>
    </source>
</evidence>
<name>S3CSS4_GLAL2</name>
<evidence type="ECO:0000256" key="5">
    <source>
        <dbReference type="ARBA" id="ARBA00022989"/>
    </source>
</evidence>
<dbReference type="PANTHER" id="PTHR31595:SF67">
    <property type="entry name" value="WAX SYNTHASE DOMAIN-CONTAINING PROTEIN"/>
    <property type="match status" value="1"/>
</dbReference>
<dbReference type="OrthoDB" id="2796277at2759"/>
<dbReference type="GO" id="GO:0016020">
    <property type="term" value="C:membrane"/>
    <property type="evidence" value="ECO:0007669"/>
    <property type="project" value="UniProtKB-SubCell"/>
</dbReference>
<sequence length="570" mass="64251">MPSAQLFPHLSSTGAPPLYYDVRAAYIKYFHDRVKEGSVRPLVPHYHLGGMFLLLAYLSIPHTTRPWLYKARWVVLAIITWHSWKTAWETSSQSAGVALVASLVSAWSWVMGCVWLVFCRPQFEAKRVEKRIIRAPATEKKESEEQNISNADFASEADGVGHEISSNVAAGNQANGISTIKHRSKKLHRQNGHSDPEVKGEVYENTVVSSKEYFWQTYPDTFGERLNWATDLLVNFRGPGWNWAIPTLPSPPISITEQVGEFDKESARTAISTTGVRRFDTREEVFRFYVPRFIAYYFIADFIKVLMMKDPYFLFGPTTYALPPYLASLSPVSLLLFRETLSGAGIVILIEMAFQQAPLGFCLFLGPRVLGQRADPWYYATSWGSFSNILDKGLAGLWGRWWHQTFRFCFSAPTQFFIRNNYVSAHSKYAKLVGGLFAFGISGLLHSAGSVSQIAHTKPLNSMLFFMMQALGISLQTTFCGVFKSSIASLPKTMRRTGNFAFVMTWLLSTGWLLADDFARGGVWLVEPLPISPLRGLGFGVEGDSWWAWSEMGSGWYSGNHWWESGLALF</sequence>
<feature type="domain" description="Wax synthase" evidence="8">
    <location>
        <begin position="392"/>
        <end position="467"/>
    </location>
</feature>
<dbReference type="InterPro" id="IPR032805">
    <property type="entry name" value="Wax_synthase_dom"/>
</dbReference>
<dbReference type="Pfam" id="PF13813">
    <property type="entry name" value="MBOAT_2"/>
    <property type="match status" value="1"/>
</dbReference>
<dbReference type="InterPro" id="IPR044851">
    <property type="entry name" value="Wax_synthase"/>
</dbReference>
<dbReference type="PANTHER" id="PTHR31595">
    <property type="entry name" value="LONG-CHAIN-ALCOHOL O-FATTY-ACYLTRANSFERASE 3-RELATED"/>
    <property type="match status" value="1"/>
</dbReference>
<feature type="transmembrane region" description="Helical" evidence="7">
    <location>
        <begin position="497"/>
        <end position="515"/>
    </location>
</feature>
<evidence type="ECO:0000256" key="2">
    <source>
        <dbReference type="ARBA" id="ARBA00007282"/>
    </source>
</evidence>
<reference evidence="9 10" key="1">
    <citation type="journal article" date="2013" name="BMC Genomics">
        <title>Genomics-driven discovery of the pneumocandin biosynthetic gene cluster in the fungus Glarea lozoyensis.</title>
        <authorList>
            <person name="Chen L."/>
            <person name="Yue Q."/>
            <person name="Zhang X."/>
            <person name="Xiang M."/>
            <person name="Wang C."/>
            <person name="Li S."/>
            <person name="Che Y."/>
            <person name="Ortiz-Lopez F.J."/>
            <person name="Bills G.F."/>
            <person name="Liu X."/>
            <person name="An Z."/>
        </authorList>
    </citation>
    <scope>NUCLEOTIDE SEQUENCE [LARGE SCALE GENOMIC DNA]</scope>
    <source>
        <strain evidence="10">ATCC 20868 / MF5171</strain>
    </source>
</reference>
<dbReference type="KEGG" id="glz:GLAREA_04925"/>
<dbReference type="eggNOG" id="ENOG502SAIV">
    <property type="taxonomic scope" value="Eukaryota"/>
</dbReference>
<dbReference type="GO" id="GO:0008374">
    <property type="term" value="F:O-acyltransferase activity"/>
    <property type="evidence" value="ECO:0007669"/>
    <property type="project" value="InterPro"/>
</dbReference>
<keyword evidence="10" id="KW-1185">Reference proteome</keyword>
<proteinExistence type="inferred from homology"/>
<evidence type="ECO:0000256" key="7">
    <source>
        <dbReference type="SAM" id="Phobius"/>
    </source>
</evidence>